<reference evidence="3 4" key="1">
    <citation type="submission" date="2019-10" db="EMBL/GenBank/DDBJ databases">
        <title>Georgenia wutianyii sp. nov. and Georgenia yuyongxinii sp. nov. isolated from plateau pika (Ochotona curzoniae) in the Qinghai-Tibet plateau of China.</title>
        <authorList>
            <person name="Tian Z."/>
        </authorList>
    </citation>
    <scope>NUCLEOTIDE SEQUENCE [LARGE SCALE GENOMIC DNA]</scope>
    <source>
        <strain evidence="3 4">JCM 19765</strain>
    </source>
</reference>
<comment type="caution">
    <text evidence="3">The sequence shown here is derived from an EMBL/GenBank/DDBJ whole genome shotgun (WGS) entry which is preliminary data.</text>
</comment>
<dbReference type="RefSeq" id="WP_152193278.1">
    <property type="nucleotide sequence ID" value="NZ_VUKD01000001.1"/>
</dbReference>
<feature type="region of interest" description="Disordered" evidence="1">
    <location>
        <begin position="405"/>
        <end position="427"/>
    </location>
</feature>
<dbReference type="OrthoDB" id="5181663at2"/>
<feature type="transmembrane region" description="Helical" evidence="2">
    <location>
        <begin position="69"/>
        <end position="91"/>
    </location>
</feature>
<feature type="compositionally biased region" description="Gly residues" evidence="1">
    <location>
        <begin position="323"/>
        <end position="338"/>
    </location>
</feature>
<feature type="transmembrane region" description="Helical" evidence="2">
    <location>
        <begin position="193"/>
        <end position="211"/>
    </location>
</feature>
<evidence type="ECO:0000313" key="3">
    <source>
        <dbReference type="EMBL" id="MPV35935.1"/>
    </source>
</evidence>
<proteinExistence type="predicted"/>
<evidence type="ECO:0000256" key="2">
    <source>
        <dbReference type="SAM" id="Phobius"/>
    </source>
</evidence>
<evidence type="ECO:0000256" key="1">
    <source>
        <dbReference type="SAM" id="MobiDB-lite"/>
    </source>
</evidence>
<keyword evidence="2" id="KW-1133">Transmembrane helix</keyword>
<name>A0A6N7EGZ8_9MICO</name>
<protein>
    <submittedName>
        <fullName evidence="3">Conjugal transfer protein TrbL</fullName>
    </submittedName>
</protein>
<dbReference type="Proteomes" id="UP000437709">
    <property type="component" value="Unassembled WGS sequence"/>
</dbReference>
<feature type="compositionally biased region" description="Low complexity" evidence="1">
    <location>
        <begin position="339"/>
        <end position="355"/>
    </location>
</feature>
<feature type="transmembrane region" description="Helical" evidence="2">
    <location>
        <begin position="217"/>
        <end position="241"/>
    </location>
</feature>
<feature type="region of interest" description="Disordered" evidence="1">
    <location>
        <begin position="300"/>
        <end position="384"/>
    </location>
</feature>
<keyword evidence="2" id="KW-0472">Membrane</keyword>
<sequence>MSVCDLPVVAAVCQAADEGTSNLLAGGFAWLADAVADLASYMFQALWAVFETTTFVDITSGRFTSVYNILFGIAVFVMLGFFLIQVIGGMIRREPAALSRAALGLAKSVLGSFVALTLIATALEITDRLCVGVVHAAGTTMAEMGDRLTLLTASIAVGVAGGPGVSILLTLFVGGLAIGAAFIVWITLLVRKALLLIAIVFAPIALSGASWDATRGWVARWAQFVLALIVSKLVMVVFFLLATEQVAAPINSDLTSNADPIAGVVLLLVAGFAPYLTYKAISFMGIDFYHAMSTEQEAKQSLNRALPVPPNPLRRTPPQVLDVGGGHGASGSSAGGAGAVPPSSVRAPSGSPSPGGRAGVAGGKAGSTGGAGASSGGAGATATAAAGTGAVAAGGVGVVAKETATAGPRLGHTVAGQAGQQADASRK</sequence>
<dbReference type="EMBL" id="WHPC01000005">
    <property type="protein sequence ID" value="MPV35935.1"/>
    <property type="molecule type" value="Genomic_DNA"/>
</dbReference>
<feature type="transmembrane region" description="Helical" evidence="2">
    <location>
        <begin position="167"/>
        <end position="186"/>
    </location>
</feature>
<dbReference type="AlphaFoldDB" id="A0A6N7EGZ8"/>
<keyword evidence="4" id="KW-1185">Reference proteome</keyword>
<feature type="transmembrane region" description="Helical" evidence="2">
    <location>
        <begin position="103"/>
        <end position="123"/>
    </location>
</feature>
<gene>
    <name evidence="3" type="ORF">GB881_02535</name>
</gene>
<feature type="transmembrane region" description="Helical" evidence="2">
    <location>
        <begin position="261"/>
        <end position="278"/>
    </location>
</feature>
<feature type="compositionally biased region" description="Polar residues" evidence="1">
    <location>
        <begin position="418"/>
        <end position="427"/>
    </location>
</feature>
<keyword evidence="2" id="KW-0812">Transmembrane</keyword>
<feature type="compositionally biased region" description="Gly residues" evidence="1">
    <location>
        <begin position="356"/>
        <end position="379"/>
    </location>
</feature>
<organism evidence="3 4">
    <name type="scientific">Georgenia subflava</name>
    <dbReference type="NCBI Taxonomy" id="1622177"/>
    <lineage>
        <taxon>Bacteria</taxon>
        <taxon>Bacillati</taxon>
        <taxon>Actinomycetota</taxon>
        <taxon>Actinomycetes</taxon>
        <taxon>Micrococcales</taxon>
        <taxon>Bogoriellaceae</taxon>
        <taxon>Georgenia</taxon>
    </lineage>
</organism>
<evidence type="ECO:0000313" key="4">
    <source>
        <dbReference type="Proteomes" id="UP000437709"/>
    </source>
</evidence>
<accession>A0A6N7EGZ8</accession>